<comment type="caution">
    <text evidence="2">The sequence shown here is derived from an EMBL/GenBank/DDBJ whole genome shotgun (WGS) entry which is preliminary data.</text>
</comment>
<keyword evidence="3" id="KW-1185">Reference proteome</keyword>
<gene>
    <name evidence="2" type="ORF">IEQ34_007759</name>
</gene>
<evidence type="ECO:0000256" key="1">
    <source>
        <dbReference type="SAM" id="MobiDB-lite"/>
    </source>
</evidence>
<organism evidence="2 3">
    <name type="scientific">Dendrobium chrysotoxum</name>
    <name type="common">Orchid</name>
    <dbReference type="NCBI Taxonomy" id="161865"/>
    <lineage>
        <taxon>Eukaryota</taxon>
        <taxon>Viridiplantae</taxon>
        <taxon>Streptophyta</taxon>
        <taxon>Embryophyta</taxon>
        <taxon>Tracheophyta</taxon>
        <taxon>Spermatophyta</taxon>
        <taxon>Magnoliopsida</taxon>
        <taxon>Liliopsida</taxon>
        <taxon>Asparagales</taxon>
        <taxon>Orchidaceae</taxon>
        <taxon>Epidendroideae</taxon>
        <taxon>Malaxideae</taxon>
        <taxon>Dendrobiinae</taxon>
        <taxon>Dendrobium</taxon>
    </lineage>
</organism>
<sequence length="302" mass="35367">MLDESISARKQTNLRTMHNLPCTAFVVTPSVRWTPEYVSPILVLNIQIAQSLSQEVMAGRQVKVLEQEQVQMLLLVLVLLLHQILLPHPLDPGEKEYEMKHRTNLPSYIRIYCMNGSEFGSYRIVRDESYSFLTIRTVRNRVRTGDFEYNMAHPDGPSELPLYFTDASFRALFGRDGDGNSSEDEPTPAPAPGPDQYFYQDMVQRFDRLDHRIDQMEAHLKLQDERYNEYRGWIRDQFESGVPICYRGRITYIDIQNRSPDTHDHIESKFTIPGHIYHWILQSLGVKWSNHKTNLKAEHWDR</sequence>
<protein>
    <submittedName>
        <fullName evidence="2">Uncharacterized protein</fullName>
    </submittedName>
</protein>
<evidence type="ECO:0000313" key="3">
    <source>
        <dbReference type="Proteomes" id="UP000775213"/>
    </source>
</evidence>
<dbReference type="Proteomes" id="UP000775213">
    <property type="component" value="Unassembled WGS sequence"/>
</dbReference>
<dbReference type="AlphaFoldDB" id="A0AAV7H4D8"/>
<name>A0AAV7H4D8_DENCH</name>
<proteinExistence type="predicted"/>
<evidence type="ECO:0000313" key="2">
    <source>
        <dbReference type="EMBL" id="KAH0463177.1"/>
    </source>
</evidence>
<reference evidence="2 3" key="1">
    <citation type="journal article" date="2021" name="Hortic Res">
        <title>Chromosome-scale assembly of the Dendrobium chrysotoxum genome enhances the understanding of orchid evolution.</title>
        <authorList>
            <person name="Zhang Y."/>
            <person name="Zhang G.Q."/>
            <person name="Zhang D."/>
            <person name="Liu X.D."/>
            <person name="Xu X.Y."/>
            <person name="Sun W.H."/>
            <person name="Yu X."/>
            <person name="Zhu X."/>
            <person name="Wang Z.W."/>
            <person name="Zhao X."/>
            <person name="Zhong W.Y."/>
            <person name="Chen H."/>
            <person name="Yin W.L."/>
            <person name="Huang T."/>
            <person name="Niu S.C."/>
            <person name="Liu Z.J."/>
        </authorList>
    </citation>
    <scope>NUCLEOTIDE SEQUENCE [LARGE SCALE GENOMIC DNA]</scope>
    <source>
        <strain evidence="2">Lindl</strain>
    </source>
</reference>
<feature type="region of interest" description="Disordered" evidence="1">
    <location>
        <begin position="175"/>
        <end position="194"/>
    </location>
</feature>
<accession>A0AAV7H4D8</accession>
<dbReference type="EMBL" id="JAGFBR010000008">
    <property type="protein sequence ID" value="KAH0463177.1"/>
    <property type="molecule type" value="Genomic_DNA"/>
</dbReference>